<proteinExistence type="predicted"/>
<feature type="compositionally biased region" description="Low complexity" evidence="3">
    <location>
        <begin position="62"/>
        <end position="72"/>
    </location>
</feature>
<dbReference type="EMBL" id="KV918762">
    <property type="protein sequence ID" value="OSX81395.1"/>
    <property type="molecule type" value="Genomic_DNA"/>
</dbReference>
<feature type="region of interest" description="Disordered" evidence="3">
    <location>
        <begin position="1"/>
        <end position="20"/>
    </location>
</feature>
<evidence type="ECO:0000313" key="5">
    <source>
        <dbReference type="Proteomes" id="UP000218209"/>
    </source>
</evidence>
<dbReference type="PANTHER" id="PTHR43626:SF4">
    <property type="entry name" value="GCN5-RELATED N-ACETYLTRANSFERASE 2, CHLOROPLASTIC"/>
    <property type="match status" value="1"/>
</dbReference>
<dbReference type="Gene3D" id="3.40.630.30">
    <property type="match status" value="1"/>
</dbReference>
<keyword evidence="1" id="KW-0808">Transferase</keyword>
<dbReference type="OrthoDB" id="5573at2759"/>
<dbReference type="InterPro" id="IPR045039">
    <property type="entry name" value="NSI-like"/>
</dbReference>
<dbReference type="AlphaFoldDB" id="A0A1X6PKQ7"/>
<sequence length="233" mass="24499">MSPTAFLSPPPPSAAGAPKVACTLPHGARSLVGAPARRWRPTVGARGRRAGGGPGGPRRAVDAPVAAAEQPAGGAGPPGVDLSTRKSQRSILGQDKRDVSPKKLNGLLVKAGRPPRDEAKWARAIEGSYILVNAKLLKTGELVAFARATSDQALNGTVWDVVVDPTLPDVPLMRKNVVKYLLNELRRTVPGCSVTLFSTPDDVDFFKGLEFVPDAEDVHGMALVDNPETGFTS</sequence>
<evidence type="ECO:0000256" key="3">
    <source>
        <dbReference type="SAM" id="MobiDB-lite"/>
    </source>
</evidence>
<feature type="region of interest" description="Disordered" evidence="3">
    <location>
        <begin position="28"/>
        <end position="97"/>
    </location>
</feature>
<protein>
    <recommendedName>
        <fullName evidence="6">N-acetyltransferase domain-containing protein</fullName>
    </recommendedName>
</protein>
<dbReference type="GO" id="GO:0005737">
    <property type="term" value="C:cytoplasm"/>
    <property type="evidence" value="ECO:0007669"/>
    <property type="project" value="TreeGrafter"/>
</dbReference>
<dbReference type="GO" id="GO:0008080">
    <property type="term" value="F:N-acetyltransferase activity"/>
    <property type="evidence" value="ECO:0007669"/>
    <property type="project" value="InterPro"/>
</dbReference>
<evidence type="ECO:0000256" key="1">
    <source>
        <dbReference type="ARBA" id="ARBA00022679"/>
    </source>
</evidence>
<evidence type="ECO:0008006" key="6">
    <source>
        <dbReference type="Google" id="ProtNLM"/>
    </source>
</evidence>
<name>A0A1X6PKQ7_PORUM</name>
<accession>A0A1X6PKQ7</accession>
<keyword evidence="2" id="KW-0012">Acyltransferase</keyword>
<reference evidence="4 5" key="1">
    <citation type="submission" date="2017-03" db="EMBL/GenBank/DDBJ databases">
        <title>WGS assembly of Porphyra umbilicalis.</title>
        <authorList>
            <person name="Brawley S.H."/>
            <person name="Blouin N.A."/>
            <person name="Ficko-Blean E."/>
            <person name="Wheeler G.L."/>
            <person name="Lohr M."/>
            <person name="Goodson H.V."/>
            <person name="Jenkins J.W."/>
            <person name="Blaby-Haas C.E."/>
            <person name="Helliwell K.E."/>
            <person name="Chan C."/>
            <person name="Marriage T."/>
            <person name="Bhattacharya D."/>
            <person name="Klein A.S."/>
            <person name="Badis Y."/>
            <person name="Brodie J."/>
            <person name="Cao Y."/>
            <person name="Collen J."/>
            <person name="Dittami S.M."/>
            <person name="Gachon C.M."/>
            <person name="Green B.R."/>
            <person name="Karpowicz S."/>
            <person name="Kim J.W."/>
            <person name="Kudahl U."/>
            <person name="Lin S."/>
            <person name="Michel G."/>
            <person name="Mittag M."/>
            <person name="Olson B.J."/>
            <person name="Pangilinan J."/>
            <person name="Peng Y."/>
            <person name="Qiu H."/>
            <person name="Shu S."/>
            <person name="Singer J.T."/>
            <person name="Smith A.G."/>
            <person name="Sprecher B.N."/>
            <person name="Wagner V."/>
            <person name="Wang W."/>
            <person name="Wang Z.-Y."/>
            <person name="Yan J."/>
            <person name="Yarish C."/>
            <person name="Zoeuner-Riek S."/>
            <person name="Zhuang Y."/>
            <person name="Zou Y."/>
            <person name="Lindquist E.A."/>
            <person name="Grimwood J."/>
            <person name="Barry K."/>
            <person name="Rokhsar D.S."/>
            <person name="Schmutz J."/>
            <person name="Stiller J.W."/>
            <person name="Grossman A.R."/>
            <person name="Prochnik S.E."/>
        </authorList>
    </citation>
    <scope>NUCLEOTIDE SEQUENCE [LARGE SCALE GENOMIC DNA]</scope>
    <source>
        <strain evidence="4">4086291</strain>
    </source>
</reference>
<evidence type="ECO:0000313" key="4">
    <source>
        <dbReference type="EMBL" id="OSX81395.1"/>
    </source>
</evidence>
<dbReference type="PANTHER" id="PTHR43626">
    <property type="entry name" value="ACYL-COA N-ACYLTRANSFERASE"/>
    <property type="match status" value="1"/>
</dbReference>
<dbReference type="Proteomes" id="UP000218209">
    <property type="component" value="Unassembled WGS sequence"/>
</dbReference>
<organism evidence="4 5">
    <name type="scientific">Porphyra umbilicalis</name>
    <name type="common">Purple laver</name>
    <name type="synonym">Red alga</name>
    <dbReference type="NCBI Taxonomy" id="2786"/>
    <lineage>
        <taxon>Eukaryota</taxon>
        <taxon>Rhodophyta</taxon>
        <taxon>Bangiophyceae</taxon>
        <taxon>Bangiales</taxon>
        <taxon>Bangiaceae</taxon>
        <taxon>Porphyra</taxon>
    </lineage>
</organism>
<evidence type="ECO:0000256" key="2">
    <source>
        <dbReference type="ARBA" id="ARBA00023315"/>
    </source>
</evidence>
<keyword evidence="5" id="KW-1185">Reference proteome</keyword>
<gene>
    <name evidence="4" type="ORF">BU14_0021s0001</name>
</gene>